<evidence type="ECO:0000313" key="11">
    <source>
        <dbReference type="EMBL" id="RSH77159.1"/>
    </source>
</evidence>
<dbReference type="InterPro" id="IPR051079">
    <property type="entry name" value="Sorting_Nexin_Autophagy"/>
</dbReference>
<dbReference type="RefSeq" id="XP_028472306.1">
    <property type="nucleotide sequence ID" value="XM_028619437.1"/>
</dbReference>
<dbReference type="GO" id="GO:0010008">
    <property type="term" value="C:endosome membrane"/>
    <property type="evidence" value="ECO:0007669"/>
    <property type="project" value="UniProtKB-SubCell"/>
</dbReference>
<evidence type="ECO:0000256" key="6">
    <source>
        <dbReference type="ARBA" id="ARBA00023006"/>
    </source>
</evidence>
<feature type="region of interest" description="Disordered" evidence="9">
    <location>
        <begin position="401"/>
        <end position="443"/>
    </location>
</feature>
<keyword evidence="3" id="KW-0813">Transport</keyword>
<dbReference type="InterPro" id="IPR027267">
    <property type="entry name" value="AH/BAR_dom_sf"/>
</dbReference>
<feature type="region of interest" description="Disordered" evidence="9">
    <location>
        <begin position="1"/>
        <end position="73"/>
    </location>
</feature>
<feature type="compositionally biased region" description="Pro residues" evidence="9">
    <location>
        <begin position="664"/>
        <end position="678"/>
    </location>
</feature>
<dbReference type="GO" id="GO:0006914">
    <property type="term" value="P:autophagy"/>
    <property type="evidence" value="ECO:0007669"/>
    <property type="project" value="UniProtKB-KW"/>
</dbReference>
<name>A0A427XE28_9TREE</name>
<dbReference type="OrthoDB" id="289314at2759"/>
<evidence type="ECO:0000259" key="10">
    <source>
        <dbReference type="PROSITE" id="PS50195"/>
    </source>
</evidence>
<dbReference type="EMBL" id="RSCE01000018">
    <property type="protein sequence ID" value="RSH77159.1"/>
    <property type="molecule type" value="Genomic_DNA"/>
</dbReference>
<dbReference type="Proteomes" id="UP000279236">
    <property type="component" value="Unassembled WGS sequence"/>
</dbReference>
<evidence type="ECO:0000256" key="1">
    <source>
        <dbReference type="ARBA" id="ARBA00004481"/>
    </source>
</evidence>
<dbReference type="CDD" id="cd06867">
    <property type="entry name" value="PX_SNX41_42"/>
    <property type="match status" value="1"/>
</dbReference>
<comment type="caution">
    <text evidence="11">The sequence shown here is derived from an EMBL/GenBank/DDBJ whole genome shotgun (WGS) entry which is preliminary data.</text>
</comment>
<organism evidence="11 12">
    <name type="scientific">Apiotrichum porosum</name>
    <dbReference type="NCBI Taxonomy" id="105984"/>
    <lineage>
        <taxon>Eukaryota</taxon>
        <taxon>Fungi</taxon>
        <taxon>Dikarya</taxon>
        <taxon>Basidiomycota</taxon>
        <taxon>Agaricomycotina</taxon>
        <taxon>Tremellomycetes</taxon>
        <taxon>Trichosporonales</taxon>
        <taxon>Trichosporonaceae</taxon>
        <taxon>Apiotrichum</taxon>
    </lineage>
</organism>
<feature type="compositionally biased region" description="Low complexity" evidence="9">
    <location>
        <begin position="234"/>
        <end position="248"/>
    </location>
</feature>
<reference evidence="11 12" key="1">
    <citation type="submission" date="2018-11" db="EMBL/GenBank/DDBJ databases">
        <title>Genome sequence of Apiotrichum porosum DSM 27194.</title>
        <authorList>
            <person name="Aliyu H."/>
            <person name="Gorte O."/>
            <person name="Ochsenreither K."/>
        </authorList>
    </citation>
    <scope>NUCLEOTIDE SEQUENCE [LARGE SCALE GENOMIC DNA]</scope>
    <source>
        <strain evidence="11 12">DSM 27194</strain>
    </source>
</reference>
<feature type="compositionally biased region" description="Low complexity" evidence="9">
    <location>
        <begin position="679"/>
        <end position="701"/>
    </location>
</feature>
<feature type="domain" description="PX" evidence="10">
    <location>
        <begin position="83"/>
        <end position="200"/>
    </location>
</feature>
<evidence type="ECO:0000256" key="2">
    <source>
        <dbReference type="ARBA" id="ARBA00010883"/>
    </source>
</evidence>
<dbReference type="InterPro" id="IPR044106">
    <property type="entry name" value="PX_Snx41/Atg20"/>
</dbReference>
<dbReference type="SMART" id="SM00312">
    <property type="entry name" value="PX"/>
    <property type="match status" value="1"/>
</dbReference>
<dbReference type="SUPFAM" id="SSF64268">
    <property type="entry name" value="PX domain"/>
    <property type="match status" value="1"/>
</dbReference>
<evidence type="ECO:0000256" key="9">
    <source>
        <dbReference type="SAM" id="MobiDB-lite"/>
    </source>
</evidence>
<dbReference type="InterPro" id="IPR001683">
    <property type="entry name" value="PX_dom"/>
</dbReference>
<keyword evidence="5" id="KW-0653">Protein transport</keyword>
<keyword evidence="4" id="KW-0967">Endosome</keyword>
<dbReference type="PANTHER" id="PTHR46979:SF2">
    <property type="entry name" value="SORTING NEXIN-41"/>
    <property type="match status" value="1"/>
</dbReference>
<evidence type="ECO:0000256" key="8">
    <source>
        <dbReference type="ARBA" id="ARBA00023136"/>
    </source>
</evidence>
<feature type="compositionally biased region" description="Low complexity" evidence="9">
    <location>
        <begin position="430"/>
        <end position="443"/>
    </location>
</feature>
<keyword evidence="12" id="KW-1185">Reference proteome</keyword>
<feature type="compositionally biased region" description="Low complexity" evidence="9">
    <location>
        <begin position="615"/>
        <end position="631"/>
    </location>
</feature>
<comment type="similarity">
    <text evidence="2">Belongs to the sorting nexin family.</text>
</comment>
<feature type="region of interest" description="Disordered" evidence="9">
    <location>
        <begin position="214"/>
        <end position="258"/>
    </location>
</feature>
<evidence type="ECO:0000256" key="3">
    <source>
        <dbReference type="ARBA" id="ARBA00022448"/>
    </source>
</evidence>
<dbReference type="InterPro" id="IPR036871">
    <property type="entry name" value="PX_dom_sf"/>
</dbReference>
<gene>
    <name evidence="11" type="primary">ATG20</name>
    <name evidence="11" type="ORF">EHS24_003793</name>
</gene>
<dbReference type="AlphaFoldDB" id="A0A427XE28"/>
<accession>A0A427XE28</accession>
<dbReference type="GO" id="GO:0035091">
    <property type="term" value="F:phosphatidylinositol binding"/>
    <property type="evidence" value="ECO:0007669"/>
    <property type="project" value="InterPro"/>
</dbReference>
<feature type="compositionally biased region" description="Pro residues" evidence="9">
    <location>
        <begin position="702"/>
        <end position="714"/>
    </location>
</feature>
<keyword evidence="7" id="KW-0446">Lipid-binding</keyword>
<feature type="compositionally biased region" description="Low complexity" evidence="9">
    <location>
        <begin position="9"/>
        <end position="35"/>
    </location>
</feature>
<evidence type="ECO:0000313" key="12">
    <source>
        <dbReference type="Proteomes" id="UP000279236"/>
    </source>
</evidence>
<dbReference type="STRING" id="105984.A0A427XE28"/>
<dbReference type="PANTHER" id="PTHR46979">
    <property type="entry name" value="SORTING NEXIN-41"/>
    <property type="match status" value="1"/>
</dbReference>
<dbReference type="PROSITE" id="PS50195">
    <property type="entry name" value="PX"/>
    <property type="match status" value="1"/>
</dbReference>
<dbReference type="GO" id="GO:0005829">
    <property type="term" value="C:cytosol"/>
    <property type="evidence" value="ECO:0007669"/>
    <property type="project" value="GOC"/>
</dbReference>
<dbReference type="Gene3D" id="1.20.1270.60">
    <property type="entry name" value="Arfaptin homology (AH) domain/BAR domain"/>
    <property type="match status" value="2"/>
</dbReference>
<keyword evidence="8" id="KW-0472">Membrane</keyword>
<evidence type="ECO:0000256" key="4">
    <source>
        <dbReference type="ARBA" id="ARBA00022753"/>
    </source>
</evidence>
<comment type="subcellular location">
    <subcellularLocation>
        <location evidence="1">Endosome membrane</location>
        <topology evidence="1">Peripheral membrane protein</topology>
    </subcellularLocation>
</comment>
<dbReference type="GO" id="GO:0042147">
    <property type="term" value="P:retrograde transport, endosome to Golgi"/>
    <property type="evidence" value="ECO:0007669"/>
    <property type="project" value="InterPro"/>
</dbReference>
<dbReference type="Pfam" id="PF00787">
    <property type="entry name" value="PX"/>
    <property type="match status" value="1"/>
</dbReference>
<keyword evidence="6" id="KW-0072">Autophagy</keyword>
<protein>
    <submittedName>
        <fullName evidence="11">Autophagy-protein 20</fullName>
    </submittedName>
</protein>
<dbReference type="GO" id="GO:0015031">
    <property type="term" value="P:protein transport"/>
    <property type="evidence" value="ECO:0007669"/>
    <property type="project" value="UniProtKB-KW"/>
</dbReference>
<proteinExistence type="inferred from homology"/>
<feature type="region of interest" description="Disordered" evidence="9">
    <location>
        <begin position="549"/>
        <end position="731"/>
    </location>
</feature>
<evidence type="ECO:0000256" key="7">
    <source>
        <dbReference type="ARBA" id="ARBA00023121"/>
    </source>
</evidence>
<feature type="compositionally biased region" description="Low complexity" evidence="9">
    <location>
        <begin position="584"/>
        <end position="596"/>
    </location>
</feature>
<dbReference type="GeneID" id="39588336"/>
<dbReference type="Gene3D" id="3.30.1520.10">
    <property type="entry name" value="Phox-like domain"/>
    <property type="match status" value="1"/>
</dbReference>
<feature type="compositionally biased region" description="Pro residues" evidence="9">
    <location>
        <begin position="554"/>
        <end position="566"/>
    </location>
</feature>
<sequence length="731" mass="79373">MDDNVNPFAAEPVASPEPSPALSRTTSHSSSQPSRYTASSPPPTERASFPDPTKEPRRGTSRLAGPKPKEDFCCERDRQIARGDEISIIDAFKTTEGGKSSYITYVIRLGSYTTRRRYSAFLSLHQALTGLYPVLIIPPIPSKQAITDYAIKGQSKTKEDSTTIAKRKRLLEDFLRRIVRHPILGGEHIFHRFLEDGVSWSEVLHSPPISLLPKNPLHAPSHNPTFQESEASDDPSTSSSYIAHHLLPTPSPSHPLHRPDQRFSESELFTDRFQQHFQGTMEKVNRRVAKRWGERATDMSELGAQWNGFSLTESGALGNAIEKVGQAVDADYLATTQLLNAWEIDATEPLHVYSQFAQLIRSRLSFRHQKHVQYELVQEALENQRDKLELLEAAERESRRLEQALERGGRISSTSPNAAGSPPTLERSLPAENEAAVPRPAPRRAQASFGLLSAVKHSLSGMMDVDPESTRRTNIGKTRDNISQLEDSLQASAQDLKYASTTLQADLDRFQRQKVADLRQLAIELSTLHKEWCRQNLEAWKAAQTAIREIPDHPNTPPPGTVPPRDPTPDLAASMDRELPPVPDTSSSSTPVPSSTIGGYGVGATSVPSALRLGSSTSVPSATSSDVPTSPFKSDPLSAADQQSADPLGSPTPAKKNGDANPVPTSPPPAKTPSPVSPVSPSSPIAPVSPVAAPETAEETPAPTPEAAPTPAPEPVKDDKVDDSAGPLGPL</sequence>
<evidence type="ECO:0000256" key="5">
    <source>
        <dbReference type="ARBA" id="ARBA00022927"/>
    </source>
</evidence>